<dbReference type="SUPFAM" id="SSF89796">
    <property type="entry name" value="CoA-transferase family III (CaiB/BaiF)"/>
    <property type="match status" value="1"/>
</dbReference>
<dbReference type="AlphaFoldDB" id="A0A6A4V4F9"/>
<dbReference type="InterPro" id="IPR003673">
    <property type="entry name" value="CoA-Trfase_fam_III"/>
</dbReference>
<dbReference type="PANTHER" id="PTHR48207">
    <property type="entry name" value="SUCCINATE--HYDROXYMETHYLGLUTARATE COA-TRANSFERASE"/>
    <property type="match status" value="1"/>
</dbReference>
<keyword evidence="3 18" id="KW-0808">Transferase</keyword>
<keyword evidence="6" id="KW-0496">Mitochondrion</keyword>
<dbReference type="FunFam" id="3.40.50.10540:FF:000005">
    <property type="entry name" value="succinate--hydroxymethylglutarate CoA-transferase isoform X1"/>
    <property type="match status" value="1"/>
</dbReference>
<evidence type="ECO:0000256" key="16">
    <source>
        <dbReference type="ARBA" id="ARBA00075311"/>
    </source>
</evidence>
<comment type="caution">
    <text evidence="18">The sequence shown here is derived from an EMBL/GenBank/DDBJ whole genome shotgun (WGS) entry which is preliminary data.</text>
</comment>
<accession>A0A6A4V4F9</accession>
<name>A0A6A4V4F9_AMPAM</name>
<evidence type="ECO:0000256" key="10">
    <source>
        <dbReference type="ARBA" id="ARBA00052000"/>
    </source>
</evidence>
<evidence type="ECO:0000313" key="19">
    <source>
        <dbReference type="Proteomes" id="UP000440578"/>
    </source>
</evidence>
<evidence type="ECO:0000256" key="3">
    <source>
        <dbReference type="ARBA" id="ARBA00022679"/>
    </source>
</evidence>
<protein>
    <recommendedName>
        <fullName evidence="15">Succinyl-CoA:glutarate CoA-transferase</fullName>
        <ecNumber evidence="14">2.8.3.13</ecNumber>
    </recommendedName>
    <alternativeName>
        <fullName evidence="17">Dicarboxyl-CoA:dicarboxylic acid coenzyme A transferase SUGCT</fullName>
    </alternativeName>
    <alternativeName>
        <fullName evidence="16">Succinate--hydroxymethylglutarate CoA-transferase</fullName>
    </alternativeName>
</protein>
<dbReference type="OrthoDB" id="5863171at2759"/>
<evidence type="ECO:0000256" key="7">
    <source>
        <dbReference type="ARBA" id="ARBA00050578"/>
    </source>
</evidence>
<reference evidence="18 19" key="1">
    <citation type="submission" date="2019-07" db="EMBL/GenBank/DDBJ databases">
        <title>Draft genome assembly of a fouling barnacle, Amphibalanus amphitrite (Darwin, 1854): The first reference genome for Thecostraca.</title>
        <authorList>
            <person name="Kim W."/>
        </authorList>
    </citation>
    <scope>NUCLEOTIDE SEQUENCE [LARGE SCALE GENOMIC DNA]</scope>
    <source>
        <strain evidence="18">SNU_AA5</strain>
        <tissue evidence="18">Soma without cirri and trophi</tissue>
    </source>
</reference>
<comment type="catalytic activity">
    <reaction evidence="11">
        <text>hexanedioate + glutaryl-CoA = hexanedioyl-CoA + glutarate</text>
        <dbReference type="Rhea" id="RHEA:81711"/>
        <dbReference type="ChEBI" id="CHEBI:17128"/>
        <dbReference type="ChEBI" id="CHEBI:30921"/>
        <dbReference type="ChEBI" id="CHEBI:57378"/>
        <dbReference type="ChEBI" id="CHEBI:76327"/>
    </reaction>
    <physiologicalReaction direction="left-to-right" evidence="11">
        <dbReference type="Rhea" id="RHEA:81712"/>
    </physiologicalReaction>
    <physiologicalReaction direction="right-to-left" evidence="11">
        <dbReference type="Rhea" id="RHEA:81713"/>
    </physiologicalReaction>
</comment>
<dbReference type="InterPro" id="IPR023606">
    <property type="entry name" value="CoA-Trfase_III_dom_1_sf"/>
</dbReference>
<comment type="similarity">
    <text evidence="2">Belongs to the CoA-transferase III family.</text>
</comment>
<comment type="catalytic activity">
    <reaction evidence="12">
        <text>itaconate + succinyl-CoA = itaconyl-CoA + succinate</text>
        <dbReference type="Rhea" id="RHEA:38283"/>
        <dbReference type="ChEBI" id="CHEBI:17240"/>
        <dbReference type="ChEBI" id="CHEBI:30031"/>
        <dbReference type="ChEBI" id="CHEBI:57292"/>
        <dbReference type="ChEBI" id="CHEBI:57381"/>
    </reaction>
    <physiologicalReaction direction="left-to-right" evidence="12">
        <dbReference type="Rhea" id="RHEA:38284"/>
    </physiologicalReaction>
    <physiologicalReaction direction="right-to-left" evidence="12">
        <dbReference type="Rhea" id="RHEA:38285"/>
    </physiologicalReaction>
</comment>
<evidence type="ECO:0000256" key="4">
    <source>
        <dbReference type="ARBA" id="ARBA00022946"/>
    </source>
</evidence>
<sequence>MFARRLGLLSAALPRRRCLHTACSQAPLAGVTVVDLTRVLAGPFCTMLLADLGADVIKVELPGRGDDTRTWGPPFVGDQSCYFVSVNRSKRSVAINLRTAEGQNIVRQLAKKADVFVENFLPGKMKELGLDYPRLRALNDTLVYCSISGYGEDGPYVSRPGYDVIAASLGGLLHITGAEGGEPSKVGVAMTDLATGLYAHGAIMAALLQRYKDGEGQHVRCDLLSSQVSCLVNVASNYLNGGQEARRLGTAHESIVPYQMFHTRDGRITLGAGNDAQFADLCVRLSLPRLLEDERFATNALRVQHRAELVPVLEARLSESTTAEWLETLEGAGFPYGPVNNMEQVFSDPQVLHNGLVEEVEHPTAGRLRLVGPAVRYSKSENKVRSAPPLLGEHTDDVLRQFMSLDDRRLDELRQRGVIQ</sequence>
<keyword evidence="19" id="KW-1185">Reference proteome</keyword>
<evidence type="ECO:0000256" key="15">
    <source>
        <dbReference type="ARBA" id="ARBA00072178"/>
    </source>
</evidence>
<organism evidence="18 19">
    <name type="scientific">Amphibalanus amphitrite</name>
    <name type="common">Striped barnacle</name>
    <name type="synonym">Balanus amphitrite</name>
    <dbReference type="NCBI Taxonomy" id="1232801"/>
    <lineage>
        <taxon>Eukaryota</taxon>
        <taxon>Metazoa</taxon>
        <taxon>Ecdysozoa</taxon>
        <taxon>Arthropoda</taxon>
        <taxon>Crustacea</taxon>
        <taxon>Multicrustacea</taxon>
        <taxon>Cirripedia</taxon>
        <taxon>Thoracica</taxon>
        <taxon>Thoracicalcarea</taxon>
        <taxon>Balanomorpha</taxon>
        <taxon>Balanoidea</taxon>
        <taxon>Balanidae</taxon>
        <taxon>Amphibalaninae</taxon>
        <taxon>Amphibalanus</taxon>
    </lineage>
</organism>
<evidence type="ECO:0000256" key="1">
    <source>
        <dbReference type="ARBA" id="ARBA00004173"/>
    </source>
</evidence>
<evidence type="ECO:0000256" key="2">
    <source>
        <dbReference type="ARBA" id="ARBA00008383"/>
    </source>
</evidence>
<dbReference type="PANTHER" id="PTHR48207:SF3">
    <property type="entry name" value="SUCCINATE--HYDROXYMETHYLGLUTARATE COA-TRANSFERASE"/>
    <property type="match status" value="1"/>
</dbReference>
<proteinExistence type="inferred from homology"/>
<evidence type="ECO:0000313" key="18">
    <source>
        <dbReference type="EMBL" id="KAF0288049.1"/>
    </source>
</evidence>
<dbReference type="EC" id="2.8.3.13" evidence="14"/>
<evidence type="ECO:0000256" key="12">
    <source>
        <dbReference type="ARBA" id="ARBA00052957"/>
    </source>
</evidence>
<dbReference type="InterPro" id="IPR044855">
    <property type="entry name" value="CoA-Trfase_III_dom3_sf"/>
</dbReference>
<dbReference type="Gene3D" id="3.30.1540.10">
    <property type="entry name" value="formyl-coa transferase, domain 3"/>
    <property type="match status" value="1"/>
</dbReference>
<gene>
    <name evidence="18" type="primary">SUGCT</name>
    <name evidence="18" type="ORF">FJT64_013545</name>
</gene>
<comment type="function">
    <text evidence="13">Coenzyme A (CoA) transferase that reversibly catalyzes the transfer of a CoA moiety from a dicarboxyl-CoA to a dicarboxylate in a metabolite recycling process. Displays preference for succinyl-CoA and glutarate-CoA as dicarboxyl-CoA donors and glutarate, succinate, adipate/hexanedioate, itaconate and 3-hydroxy-3-methylglutarate as dicarboxylate acceptors. Acts on intermediates or end products of lysine and tryptophan degradation pathway, in particular catalyzes succinyl-CoA-dependent reesterification of free glutarate into glutaryl-CoA to prevent renal excretion of glutarate. Upon inflammation, may convert macrophage-derived itaconate to itaconyl-CoA in erythroid precursors where it negatively regulates the TCA cycle and heme synthesis to limit erythroid differentiation in the context of stress erythropoiesis.</text>
</comment>
<comment type="catalytic activity">
    <reaction evidence="9">
        <text>itaconate + glutaryl-CoA = itaconyl-CoA + glutarate</text>
        <dbReference type="Rhea" id="RHEA:81715"/>
        <dbReference type="ChEBI" id="CHEBI:17240"/>
        <dbReference type="ChEBI" id="CHEBI:30921"/>
        <dbReference type="ChEBI" id="CHEBI:57378"/>
        <dbReference type="ChEBI" id="CHEBI:57381"/>
    </reaction>
    <physiologicalReaction direction="left-to-right" evidence="9">
        <dbReference type="Rhea" id="RHEA:81716"/>
    </physiologicalReaction>
    <physiologicalReaction direction="right-to-left" evidence="9">
        <dbReference type="Rhea" id="RHEA:81717"/>
    </physiologicalReaction>
</comment>
<dbReference type="InterPro" id="IPR050483">
    <property type="entry name" value="CoA-transferase_III_domain"/>
</dbReference>
<keyword evidence="4" id="KW-0809">Transit peptide</keyword>
<keyword evidence="5" id="KW-0007">Acetylation</keyword>
<evidence type="ECO:0000256" key="17">
    <source>
        <dbReference type="ARBA" id="ARBA00080717"/>
    </source>
</evidence>
<comment type="catalytic activity">
    <reaction evidence="10">
        <text>3-hydroxy-3-methylglutarate + glutaryl-CoA = (3S)-3-hydroxy-3-methylglutaryl-CoA + glutarate</text>
        <dbReference type="Rhea" id="RHEA:81723"/>
        <dbReference type="ChEBI" id="CHEBI:17325"/>
        <dbReference type="ChEBI" id="CHEBI:30921"/>
        <dbReference type="ChEBI" id="CHEBI:43074"/>
        <dbReference type="ChEBI" id="CHEBI:57378"/>
    </reaction>
    <physiologicalReaction direction="left-to-right" evidence="10">
        <dbReference type="Rhea" id="RHEA:81724"/>
    </physiologicalReaction>
    <physiologicalReaction direction="right-to-left" evidence="10">
        <dbReference type="Rhea" id="RHEA:81725"/>
    </physiologicalReaction>
</comment>
<dbReference type="Pfam" id="PF02515">
    <property type="entry name" value="CoA_transf_3"/>
    <property type="match status" value="1"/>
</dbReference>
<comment type="catalytic activity">
    <reaction evidence="8">
        <text>3-hydroxy-3-methylglutarate + succinyl-CoA = (3S)-3-hydroxy-3-methylglutaryl-CoA + succinate</text>
        <dbReference type="Rhea" id="RHEA:12284"/>
        <dbReference type="ChEBI" id="CHEBI:17325"/>
        <dbReference type="ChEBI" id="CHEBI:30031"/>
        <dbReference type="ChEBI" id="CHEBI:43074"/>
        <dbReference type="ChEBI" id="CHEBI:57292"/>
        <dbReference type="EC" id="2.8.3.13"/>
    </reaction>
    <physiologicalReaction direction="left-to-right" evidence="8">
        <dbReference type="Rhea" id="RHEA:12285"/>
    </physiologicalReaction>
    <physiologicalReaction direction="right-to-left" evidence="8">
        <dbReference type="Rhea" id="RHEA:12286"/>
    </physiologicalReaction>
</comment>
<dbReference type="GO" id="GO:0005739">
    <property type="term" value="C:mitochondrion"/>
    <property type="evidence" value="ECO:0007669"/>
    <property type="project" value="UniProtKB-SubCell"/>
</dbReference>
<comment type="catalytic activity">
    <reaction evidence="7">
        <text>glutarate + succinyl-CoA = glutaryl-CoA + succinate</text>
        <dbReference type="Rhea" id="RHEA:67900"/>
        <dbReference type="ChEBI" id="CHEBI:30031"/>
        <dbReference type="ChEBI" id="CHEBI:30921"/>
        <dbReference type="ChEBI" id="CHEBI:57292"/>
        <dbReference type="ChEBI" id="CHEBI:57378"/>
    </reaction>
    <physiologicalReaction direction="left-to-right" evidence="7">
        <dbReference type="Rhea" id="RHEA:67901"/>
    </physiologicalReaction>
    <physiologicalReaction direction="right-to-left" evidence="7">
        <dbReference type="Rhea" id="RHEA:67902"/>
    </physiologicalReaction>
</comment>
<evidence type="ECO:0000256" key="13">
    <source>
        <dbReference type="ARBA" id="ARBA00059512"/>
    </source>
</evidence>
<evidence type="ECO:0000256" key="9">
    <source>
        <dbReference type="ARBA" id="ARBA00051571"/>
    </source>
</evidence>
<dbReference type="Proteomes" id="UP000440578">
    <property type="component" value="Unassembled WGS sequence"/>
</dbReference>
<evidence type="ECO:0000256" key="11">
    <source>
        <dbReference type="ARBA" id="ARBA00052509"/>
    </source>
</evidence>
<dbReference type="Gene3D" id="3.40.50.10540">
    <property type="entry name" value="Crotonobetainyl-coa:carnitine coa-transferase, domain 1"/>
    <property type="match status" value="1"/>
</dbReference>
<dbReference type="FunFam" id="3.30.1540.10:FF:000005">
    <property type="entry name" value="succinate--hydroxymethylglutarate CoA-transferase isoform X4"/>
    <property type="match status" value="1"/>
</dbReference>
<evidence type="ECO:0000256" key="5">
    <source>
        <dbReference type="ARBA" id="ARBA00022990"/>
    </source>
</evidence>
<evidence type="ECO:0000256" key="6">
    <source>
        <dbReference type="ARBA" id="ARBA00023128"/>
    </source>
</evidence>
<dbReference type="EMBL" id="VIIS01002137">
    <property type="protein sequence ID" value="KAF0288049.1"/>
    <property type="molecule type" value="Genomic_DNA"/>
</dbReference>
<evidence type="ECO:0000256" key="14">
    <source>
        <dbReference type="ARBA" id="ARBA00066474"/>
    </source>
</evidence>
<evidence type="ECO:0000256" key="8">
    <source>
        <dbReference type="ARBA" id="ARBA00051001"/>
    </source>
</evidence>
<comment type="subcellular location">
    <subcellularLocation>
        <location evidence="1">Mitochondrion</location>
    </subcellularLocation>
</comment>
<dbReference type="GO" id="GO:0047369">
    <property type="term" value="F:succinate-hydroxymethylglutarate CoA-transferase activity"/>
    <property type="evidence" value="ECO:0007669"/>
    <property type="project" value="UniProtKB-EC"/>
</dbReference>